<keyword evidence="1" id="KW-0175">Coiled coil</keyword>
<sequence>MQQIFSFDATLALKMKPKTTAVPRAQKSKPFQGDGHNWLLIAGGALLSTLSIRLGYKLKQALDTKHQENASNGSGKSSDRRKCRVHSNVYSFTQQSDGSCFNCMSGTEAMMEMKCLPDGQMLSESDGALPLVTVPTPEFNKENGIVWASSPDRLELPPKPFLHYSNCSDSPCVSESGSDIFSKRDVIQKLRQQLKRRDDMILEMQDQIVELQNSLNAQLAHSTHLQSQLDSANRDFFDSEREIQRLRKAIADHCVGHASPNGKSSPVTIWQPEATNGHANGYLDGESNFDATEKGRGDGERVEMLKREVGELKEVIEGKEYLLQSYKVQKSELALKINELQQRLDSQLPNIL</sequence>
<feature type="coiled-coil region" evidence="1">
    <location>
        <begin position="187"/>
        <end position="249"/>
    </location>
</feature>
<dbReference type="AlphaFoldDB" id="A0A4Y1R372"/>
<dbReference type="PANTHER" id="PTHR34462:SF1">
    <property type="entry name" value="OS05G0587400 PROTEIN"/>
    <property type="match status" value="1"/>
</dbReference>
<organism evidence="2">
    <name type="scientific">Prunus dulcis</name>
    <name type="common">Almond</name>
    <name type="synonym">Amygdalus dulcis</name>
    <dbReference type="NCBI Taxonomy" id="3755"/>
    <lineage>
        <taxon>Eukaryota</taxon>
        <taxon>Viridiplantae</taxon>
        <taxon>Streptophyta</taxon>
        <taxon>Embryophyta</taxon>
        <taxon>Tracheophyta</taxon>
        <taxon>Spermatophyta</taxon>
        <taxon>Magnoliopsida</taxon>
        <taxon>eudicotyledons</taxon>
        <taxon>Gunneridae</taxon>
        <taxon>Pentapetalae</taxon>
        <taxon>rosids</taxon>
        <taxon>fabids</taxon>
        <taxon>Rosales</taxon>
        <taxon>Rosaceae</taxon>
        <taxon>Amygdaloideae</taxon>
        <taxon>Amygdaleae</taxon>
        <taxon>Prunus</taxon>
    </lineage>
</organism>
<dbReference type="PANTHER" id="PTHR34462">
    <property type="entry name" value="OS05G0587400 PROTEIN"/>
    <property type="match status" value="1"/>
</dbReference>
<accession>A0A4Y1R372</accession>
<protein>
    <submittedName>
        <fullName evidence="2">Uncharacterized protein</fullName>
    </submittedName>
</protein>
<name>A0A4Y1R372_PRUDU</name>
<reference evidence="2" key="1">
    <citation type="journal article" date="2019" name="Science">
        <title>Mutation of a bHLH transcription factor allowed almond domestication.</title>
        <authorList>
            <person name="Sanchez-Perez R."/>
            <person name="Pavan S."/>
            <person name="Mazzeo R."/>
            <person name="Moldovan C."/>
            <person name="Aiese Cigliano R."/>
            <person name="Del Cueto J."/>
            <person name="Ricciardi F."/>
            <person name="Lotti C."/>
            <person name="Ricciardi L."/>
            <person name="Dicenta F."/>
            <person name="Lopez-Marques R.L."/>
            <person name="Lindberg Moller B."/>
        </authorList>
    </citation>
    <scope>NUCLEOTIDE SEQUENCE</scope>
</reference>
<evidence type="ECO:0000256" key="1">
    <source>
        <dbReference type="SAM" id="Coils"/>
    </source>
</evidence>
<proteinExistence type="predicted"/>
<dbReference type="EMBL" id="AP019298">
    <property type="protein sequence ID" value="BBG98516.1"/>
    <property type="molecule type" value="Genomic_DNA"/>
</dbReference>
<evidence type="ECO:0000313" key="2">
    <source>
        <dbReference type="EMBL" id="BBG98516.1"/>
    </source>
</evidence>
<gene>
    <name evidence="2" type="ORF">Prudu_007936</name>
</gene>